<comment type="caution">
    <text evidence="2">The sequence shown here is derived from an EMBL/GenBank/DDBJ whole genome shotgun (WGS) entry which is preliminary data.</text>
</comment>
<dbReference type="PANTHER" id="PTHR43591:SF24">
    <property type="entry name" value="2-METHOXY-6-POLYPRENYL-1,4-BENZOQUINOL METHYLASE, MITOCHONDRIAL"/>
    <property type="match status" value="1"/>
</dbReference>
<dbReference type="AlphaFoldDB" id="A0A117SXR3"/>
<dbReference type="GO" id="GO:0008757">
    <property type="term" value="F:S-adenosylmethionine-dependent methyltransferase activity"/>
    <property type="evidence" value="ECO:0007669"/>
    <property type="project" value="InterPro"/>
</dbReference>
<sequence length="297" mass="33256">MSENDLFRERAAAERFRVVDAVMTEYGKRLDRDENRWLLEQTIATGMERRNLLWRIPLYEGASVLDVGVGFGALAFDVAALYPVRVMGIDQNPEMIDHATALCDKIRATNGFVAESELSFQLGDAQKLSFPDGSFDLVTARFVFQHLSDPHAAAKEIARVLKVGGVACLVDVDEALSLSYPEESSAFTLLYSSFRALQTENGGDRQVGRKLAHELAEFGELEIIGSFVDHQSHYGCLSDLSMQLTIARFEQVRSDVIERGLLDAERYDRALEAYRMEGQASRFQTVGQITVFGQKKR</sequence>
<dbReference type="Proteomes" id="UP000053557">
    <property type="component" value="Unassembled WGS sequence"/>
</dbReference>
<proteinExistence type="predicted"/>
<keyword evidence="3" id="KW-1185">Reference proteome</keyword>
<dbReference type="InterPro" id="IPR029063">
    <property type="entry name" value="SAM-dependent_MTases_sf"/>
</dbReference>
<dbReference type="SUPFAM" id="SSF53335">
    <property type="entry name" value="S-adenosyl-L-methionine-dependent methyltransferases"/>
    <property type="match status" value="1"/>
</dbReference>
<name>A0A117SXR3_9BACL</name>
<reference evidence="2 3" key="1">
    <citation type="submission" date="2015-12" db="EMBL/GenBank/DDBJ databases">
        <title>Draft genome sequence of Acidibacillus ferrooxidans ITV001, isolated from a chalcopyrite acid mine drainage site in Brazil.</title>
        <authorList>
            <person name="Dall'Agnol H."/>
            <person name="Nancucheo I."/>
            <person name="Johnson B."/>
            <person name="Oliveira R."/>
            <person name="Leite L."/>
            <person name="Pylro V."/>
            <person name="Nunes G.L."/>
            <person name="Tzotzos G."/>
            <person name="Fernandes G.R."/>
            <person name="Dutra J."/>
            <person name="Orellana S.C."/>
            <person name="Oliveira G."/>
        </authorList>
    </citation>
    <scope>NUCLEOTIDE SEQUENCE [LARGE SCALE GENOMIC DNA]</scope>
    <source>
        <strain evidence="3">ITV01</strain>
    </source>
</reference>
<protein>
    <recommendedName>
        <fullName evidence="1">Methyltransferase type 11 domain-containing protein</fullName>
    </recommendedName>
</protein>
<gene>
    <name evidence="2" type="ORF">ATW55_13125</name>
</gene>
<dbReference type="EMBL" id="LPVJ01000038">
    <property type="protein sequence ID" value="KUO95689.1"/>
    <property type="molecule type" value="Genomic_DNA"/>
</dbReference>
<dbReference type="InterPro" id="IPR013216">
    <property type="entry name" value="Methyltransf_11"/>
</dbReference>
<dbReference type="OrthoDB" id="9760689at2"/>
<dbReference type="RefSeq" id="WP_067716298.1">
    <property type="nucleotide sequence ID" value="NZ_LPVJ01000038.1"/>
</dbReference>
<dbReference type="PANTHER" id="PTHR43591">
    <property type="entry name" value="METHYLTRANSFERASE"/>
    <property type="match status" value="1"/>
</dbReference>
<evidence type="ECO:0000259" key="1">
    <source>
        <dbReference type="Pfam" id="PF08241"/>
    </source>
</evidence>
<organism evidence="2 3">
    <name type="scientific">Ferroacidibacillus organovorans</name>
    <dbReference type="NCBI Taxonomy" id="1765683"/>
    <lineage>
        <taxon>Bacteria</taxon>
        <taxon>Bacillati</taxon>
        <taxon>Bacillota</taxon>
        <taxon>Bacilli</taxon>
        <taxon>Bacillales</taxon>
        <taxon>Alicyclobacillaceae</taxon>
        <taxon>Ferroacidibacillus</taxon>
    </lineage>
</organism>
<dbReference type="Gene3D" id="3.40.50.150">
    <property type="entry name" value="Vaccinia Virus protein VP39"/>
    <property type="match status" value="1"/>
</dbReference>
<feature type="domain" description="Methyltransferase type 11" evidence="1">
    <location>
        <begin position="65"/>
        <end position="168"/>
    </location>
</feature>
<accession>A0A117SXR3</accession>
<evidence type="ECO:0000313" key="2">
    <source>
        <dbReference type="EMBL" id="KUO95689.1"/>
    </source>
</evidence>
<dbReference type="Pfam" id="PF08241">
    <property type="entry name" value="Methyltransf_11"/>
    <property type="match status" value="1"/>
</dbReference>
<dbReference type="CDD" id="cd02440">
    <property type="entry name" value="AdoMet_MTases"/>
    <property type="match status" value="1"/>
</dbReference>
<evidence type="ECO:0000313" key="3">
    <source>
        <dbReference type="Proteomes" id="UP000053557"/>
    </source>
</evidence>